<evidence type="ECO:0000256" key="4">
    <source>
        <dbReference type="ARBA" id="ARBA00022737"/>
    </source>
</evidence>
<keyword evidence="3" id="KW-0479">Metal-binding</keyword>
<comment type="similarity">
    <text evidence="2">Belongs to the GLI C2H2-type zinc-finger protein family.</text>
</comment>
<dbReference type="GO" id="GO:0000981">
    <property type="term" value="F:DNA-binding transcription factor activity, RNA polymerase II-specific"/>
    <property type="evidence" value="ECO:0007669"/>
    <property type="project" value="TreeGrafter"/>
</dbReference>
<dbReference type="GO" id="GO:0000978">
    <property type="term" value="F:RNA polymerase II cis-regulatory region sequence-specific DNA binding"/>
    <property type="evidence" value="ECO:0007669"/>
    <property type="project" value="TreeGrafter"/>
</dbReference>
<dbReference type="Pfam" id="PF23561">
    <property type="entry name" value="zf-C2H2_15"/>
    <property type="match status" value="1"/>
</dbReference>
<keyword evidence="6" id="KW-0862">Zinc</keyword>
<evidence type="ECO:0000256" key="5">
    <source>
        <dbReference type="ARBA" id="ARBA00022771"/>
    </source>
</evidence>
<dbReference type="GO" id="GO:0005634">
    <property type="term" value="C:nucleus"/>
    <property type="evidence" value="ECO:0007669"/>
    <property type="project" value="UniProtKB-SubCell"/>
</dbReference>
<dbReference type="Proteomes" id="UP000011014">
    <property type="component" value="Unassembled WGS sequence"/>
</dbReference>
<dbReference type="PANTHER" id="PTHR45718:SF4">
    <property type="entry name" value="TRANSCRIPTIONAL ACTIVATOR CUBITUS INTERRUPTUS"/>
    <property type="match status" value="1"/>
</dbReference>
<evidence type="ECO:0000259" key="10">
    <source>
        <dbReference type="PROSITE" id="PS50157"/>
    </source>
</evidence>
<dbReference type="Gene3D" id="3.30.160.60">
    <property type="entry name" value="Classic Zinc Finger"/>
    <property type="match status" value="3"/>
</dbReference>
<dbReference type="PROSITE" id="PS00028">
    <property type="entry name" value="ZINC_FINGER_C2H2_1"/>
    <property type="match status" value="3"/>
</dbReference>
<evidence type="ECO:0000256" key="6">
    <source>
        <dbReference type="ARBA" id="ARBA00022833"/>
    </source>
</evidence>
<dbReference type="InterPro" id="IPR056436">
    <property type="entry name" value="Znf-C2H2_ZIC1-5/GLI1-3-like"/>
</dbReference>
<dbReference type="InterPro" id="IPR036236">
    <property type="entry name" value="Znf_C2H2_sf"/>
</dbReference>
<keyword evidence="7" id="KW-0539">Nucleus</keyword>
<dbReference type="SMART" id="SM00355">
    <property type="entry name" value="ZnF_C2H2"/>
    <property type="match status" value="5"/>
</dbReference>
<feature type="domain" description="C2H2-type" evidence="10">
    <location>
        <begin position="106"/>
        <end position="135"/>
    </location>
</feature>
<evidence type="ECO:0000256" key="9">
    <source>
        <dbReference type="SAM" id="MobiDB-lite"/>
    </source>
</evidence>
<feature type="compositionally biased region" description="Low complexity" evidence="9">
    <location>
        <begin position="185"/>
        <end position="196"/>
    </location>
</feature>
<dbReference type="InterPro" id="IPR013087">
    <property type="entry name" value="Znf_C2H2_type"/>
</dbReference>
<dbReference type="EMBL" id="FN655035">
    <property type="protein sequence ID" value="CBY37684.1"/>
    <property type="molecule type" value="Genomic_DNA"/>
</dbReference>
<proteinExistence type="inferred from homology"/>
<dbReference type="Pfam" id="PF00096">
    <property type="entry name" value="zf-C2H2"/>
    <property type="match status" value="2"/>
</dbReference>
<dbReference type="FunFam" id="3.30.160.60:FF:000065">
    <property type="entry name" value="B-cell CLL/lymphoma 6, member B"/>
    <property type="match status" value="1"/>
</dbReference>
<feature type="domain" description="C2H2-type" evidence="10">
    <location>
        <begin position="78"/>
        <end position="105"/>
    </location>
</feature>
<evidence type="ECO:0000256" key="3">
    <source>
        <dbReference type="ARBA" id="ARBA00022723"/>
    </source>
</evidence>
<dbReference type="PANTHER" id="PTHR45718">
    <property type="entry name" value="TRANSCRIPTIONAL ACTIVATOR CUBITUS INTERRUPTUS"/>
    <property type="match status" value="1"/>
</dbReference>
<evidence type="ECO:0000256" key="1">
    <source>
        <dbReference type="ARBA" id="ARBA00004123"/>
    </source>
</evidence>
<sequence>MSNQESKSFTCFWTSAGYPCSQIFSSAKELDTHLAFHINENISAESHCHWLNCTRKQPFKAKYQLNIHTKTHSGYKPFECDFCDMSFSRQENLKIHRRKHTGERPYVCPEPGCDAAFSSSTDRRKHRFVHANEPIHCSYCPKTFFHPQSLRTHIKKNHEQELVASTSSTNKRKREATPEEQSLNSTTSTTSDYYSSFAPTPPPDAKRVCQTPDMFPTAIPMQMWYSSMGYADQFPTEYTATDYSGHYCPPQFYSSYYVASQPTFPSLYQPHYQ</sequence>
<dbReference type="PROSITE" id="PS50157">
    <property type="entry name" value="ZINC_FINGER_C2H2_2"/>
    <property type="match status" value="3"/>
</dbReference>
<feature type="region of interest" description="Disordered" evidence="9">
    <location>
        <begin position="157"/>
        <end position="208"/>
    </location>
</feature>
<keyword evidence="5 8" id="KW-0863">Zinc-finger</keyword>
<dbReference type="InterPro" id="IPR043359">
    <property type="entry name" value="GLI-like"/>
</dbReference>
<dbReference type="SUPFAM" id="SSF57667">
    <property type="entry name" value="beta-beta-alpha zinc fingers"/>
    <property type="match status" value="2"/>
</dbReference>
<feature type="domain" description="C2H2-type" evidence="10">
    <location>
        <begin position="135"/>
        <end position="163"/>
    </location>
</feature>
<accession>E4YQD9</accession>
<keyword evidence="4" id="KW-0677">Repeat</keyword>
<protein>
    <recommendedName>
        <fullName evidence="10">C2H2-type domain-containing protein</fullName>
    </recommendedName>
</protein>
<name>E4YQD9_OIKDI</name>
<gene>
    <name evidence="11" type="ORF">GSOID_T00031166001</name>
</gene>
<evidence type="ECO:0000313" key="11">
    <source>
        <dbReference type="EMBL" id="CBY37684.1"/>
    </source>
</evidence>
<evidence type="ECO:0000256" key="7">
    <source>
        <dbReference type="ARBA" id="ARBA00023242"/>
    </source>
</evidence>
<evidence type="ECO:0000256" key="8">
    <source>
        <dbReference type="PROSITE-ProRule" id="PRU00042"/>
    </source>
</evidence>
<dbReference type="AlphaFoldDB" id="E4YQD9"/>
<comment type="subcellular location">
    <subcellularLocation>
        <location evidence="1">Nucleus</location>
    </subcellularLocation>
</comment>
<reference evidence="11" key="1">
    <citation type="journal article" date="2010" name="Science">
        <title>Plasticity of animal genome architecture unmasked by rapid evolution of a pelagic tunicate.</title>
        <authorList>
            <person name="Denoeud F."/>
            <person name="Henriet S."/>
            <person name="Mungpakdee S."/>
            <person name="Aury J.M."/>
            <person name="Da Silva C."/>
            <person name="Brinkmann H."/>
            <person name="Mikhaleva J."/>
            <person name="Olsen L.C."/>
            <person name="Jubin C."/>
            <person name="Canestro C."/>
            <person name="Bouquet J.M."/>
            <person name="Danks G."/>
            <person name="Poulain J."/>
            <person name="Campsteijn C."/>
            <person name="Adamski M."/>
            <person name="Cross I."/>
            <person name="Yadetie F."/>
            <person name="Muffato M."/>
            <person name="Louis A."/>
            <person name="Butcher S."/>
            <person name="Tsagkogeorga G."/>
            <person name="Konrad A."/>
            <person name="Singh S."/>
            <person name="Jensen M.F."/>
            <person name="Cong E.H."/>
            <person name="Eikeseth-Otteraa H."/>
            <person name="Noel B."/>
            <person name="Anthouard V."/>
            <person name="Porcel B.M."/>
            <person name="Kachouri-Lafond R."/>
            <person name="Nishino A."/>
            <person name="Ugolini M."/>
            <person name="Chourrout P."/>
            <person name="Nishida H."/>
            <person name="Aasland R."/>
            <person name="Huzurbazar S."/>
            <person name="Westhof E."/>
            <person name="Delsuc F."/>
            <person name="Lehrach H."/>
            <person name="Reinhardt R."/>
            <person name="Weissenbach J."/>
            <person name="Roy S.W."/>
            <person name="Artiguenave F."/>
            <person name="Postlethwait J.H."/>
            <person name="Manak J.R."/>
            <person name="Thompson E.M."/>
            <person name="Jaillon O."/>
            <person name="Du Pasquier L."/>
            <person name="Boudinot P."/>
            <person name="Liberles D.A."/>
            <person name="Volff J.N."/>
            <person name="Philippe H."/>
            <person name="Lenhard B."/>
            <person name="Roest Crollius H."/>
            <person name="Wincker P."/>
            <person name="Chourrout D."/>
        </authorList>
    </citation>
    <scope>NUCLEOTIDE SEQUENCE [LARGE SCALE GENOMIC DNA]</scope>
</reference>
<dbReference type="GO" id="GO:0008270">
    <property type="term" value="F:zinc ion binding"/>
    <property type="evidence" value="ECO:0007669"/>
    <property type="project" value="UniProtKB-KW"/>
</dbReference>
<evidence type="ECO:0000256" key="2">
    <source>
        <dbReference type="ARBA" id="ARBA00010831"/>
    </source>
</evidence>
<organism evidence="11">
    <name type="scientific">Oikopleura dioica</name>
    <name type="common">Tunicate</name>
    <dbReference type="NCBI Taxonomy" id="34765"/>
    <lineage>
        <taxon>Eukaryota</taxon>
        <taxon>Metazoa</taxon>
        <taxon>Chordata</taxon>
        <taxon>Tunicata</taxon>
        <taxon>Appendicularia</taxon>
        <taxon>Copelata</taxon>
        <taxon>Oikopleuridae</taxon>
        <taxon>Oikopleura</taxon>
    </lineage>
</organism>